<dbReference type="Pfam" id="PF13673">
    <property type="entry name" value="Acetyltransf_10"/>
    <property type="match status" value="1"/>
</dbReference>
<proteinExistence type="predicted"/>
<accession>A0A1M7YXW6</accession>
<dbReference type="AlphaFoldDB" id="A0A1M7YXW6"/>
<dbReference type="Gene3D" id="3.40.630.30">
    <property type="match status" value="1"/>
</dbReference>
<evidence type="ECO:0000313" key="3">
    <source>
        <dbReference type="Proteomes" id="UP000184600"/>
    </source>
</evidence>
<dbReference type="EC" id="2.3.1.-" evidence="2"/>
<dbReference type="RefSeq" id="WP_370738770.1">
    <property type="nucleotide sequence ID" value="NZ_AP024897.1"/>
</dbReference>
<dbReference type="InterPro" id="IPR016181">
    <property type="entry name" value="Acyl_CoA_acyltransferase"/>
</dbReference>
<organism evidence="2 3">
    <name type="scientific">Vibrio quintilis</name>
    <dbReference type="NCBI Taxonomy" id="1117707"/>
    <lineage>
        <taxon>Bacteria</taxon>
        <taxon>Pseudomonadati</taxon>
        <taxon>Pseudomonadota</taxon>
        <taxon>Gammaproteobacteria</taxon>
        <taxon>Vibrionales</taxon>
        <taxon>Vibrionaceae</taxon>
        <taxon>Vibrio</taxon>
    </lineage>
</organism>
<dbReference type="GO" id="GO:0016747">
    <property type="term" value="F:acyltransferase activity, transferring groups other than amino-acyl groups"/>
    <property type="evidence" value="ECO:0007669"/>
    <property type="project" value="InterPro"/>
</dbReference>
<dbReference type="InterPro" id="IPR000182">
    <property type="entry name" value="GNAT_dom"/>
</dbReference>
<name>A0A1M7YXW6_9VIBR</name>
<keyword evidence="3" id="KW-1185">Reference proteome</keyword>
<dbReference type="EMBL" id="FRFG01000042">
    <property type="protein sequence ID" value="SHO57527.1"/>
    <property type="molecule type" value="Genomic_DNA"/>
</dbReference>
<dbReference type="Proteomes" id="UP000184600">
    <property type="component" value="Unassembled WGS sequence"/>
</dbReference>
<evidence type="ECO:0000313" key="2">
    <source>
        <dbReference type="EMBL" id="SHO57527.1"/>
    </source>
</evidence>
<gene>
    <name evidence="2" type="primary">yafP</name>
    <name evidence="2" type="ORF">VQ7734_03297</name>
</gene>
<dbReference type="PANTHER" id="PTHR43451">
    <property type="entry name" value="ACETYLTRANSFERASE (GNAT) FAMILY PROTEIN"/>
    <property type="match status" value="1"/>
</dbReference>
<sequence>MTAMTIRRYQPDDATVLWQLFYHTVRHVNIRDYSQAQTEAWAPDGFDIAIWQQKMDNNQPFVAEINGTIVGYTDLQPDGLVDHFFCHHQYQGQGVGKALMQHVFAAGAQADMTRLYSEVSLTARPFYEHMGFSVVREQEFEIRGQTMTNFVMEKIL</sequence>
<dbReference type="CDD" id="cd04301">
    <property type="entry name" value="NAT_SF"/>
    <property type="match status" value="1"/>
</dbReference>
<keyword evidence="2" id="KW-0012">Acyltransferase</keyword>
<protein>
    <submittedName>
        <fullName evidence="2">Putative N-acetyltransferase YafP</fullName>
        <ecNumber evidence="2">2.3.1.-</ecNumber>
    </submittedName>
</protein>
<dbReference type="InterPro" id="IPR052564">
    <property type="entry name" value="N-acetyltrans/Recomb-assoc"/>
</dbReference>
<dbReference type="STRING" id="1117707.VQ7734_03297"/>
<feature type="domain" description="N-acetyltransferase" evidence="1">
    <location>
        <begin position="4"/>
        <end position="156"/>
    </location>
</feature>
<dbReference type="PANTHER" id="PTHR43451:SF1">
    <property type="entry name" value="ACETYLTRANSFERASE"/>
    <property type="match status" value="1"/>
</dbReference>
<evidence type="ECO:0000259" key="1">
    <source>
        <dbReference type="PROSITE" id="PS51186"/>
    </source>
</evidence>
<dbReference type="PROSITE" id="PS51186">
    <property type="entry name" value="GNAT"/>
    <property type="match status" value="1"/>
</dbReference>
<dbReference type="SUPFAM" id="SSF55729">
    <property type="entry name" value="Acyl-CoA N-acyltransferases (Nat)"/>
    <property type="match status" value="1"/>
</dbReference>
<keyword evidence="2" id="KW-0808">Transferase</keyword>
<reference evidence="3" key="1">
    <citation type="submission" date="2016-12" db="EMBL/GenBank/DDBJ databases">
        <authorList>
            <person name="Rodrigo-Torres L."/>
            <person name="Arahal R.D."/>
            <person name="Lucena T."/>
        </authorList>
    </citation>
    <scope>NUCLEOTIDE SEQUENCE [LARGE SCALE GENOMIC DNA]</scope>
</reference>